<keyword evidence="2" id="KW-0969">Cilium</keyword>
<accession>A0ABS4GI20</accession>
<reference evidence="2 3" key="1">
    <citation type="submission" date="2021-03" db="EMBL/GenBank/DDBJ databases">
        <title>Genomic Encyclopedia of Type Strains, Phase IV (KMG-IV): sequencing the most valuable type-strain genomes for metagenomic binning, comparative biology and taxonomic classification.</title>
        <authorList>
            <person name="Goeker M."/>
        </authorList>
    </citation>
    <scope>NUCLEOTIDE SEQUENCE [LARGE SCALE GENOMIC DNA]</scope>
    <source>
        <strain evidence="2 3">DSM 24004</strain>
    </source>
</reference>
<keyword evidence="1" id="KW-1133">Transmembrane helix</keyword>
<keyword evidence="3" id="KW-1185">Reference proteome</keyword>
<comment type="caution">
    <text evidence="2">The sequence shown here is derived from an EMBL/GenBank/DDBJ whole genome shotgun (WGS) entry which is preliminary data.</text>
</comment>
<dbReference type="Proteomes" id="UP001519342">
    <property type="component" value="Unassembled WGS sequence"/>
</dbReference>
<feature type="transmembrane region" description="Helical" evidence="1">
    <location>
        <begin position="12"/>
        <end position="36"/>
    </location>
</feature>
<name>A0ABS4GI20_9FIRM</name>
<evidence type="ECO:0000313" key="2">
    <source>
        <dbReference type="EMBL" id="MBP1927319.1"/>
    </source>
</evidence>
<gene>
    <name evidence="2" type="ORF">J2Z76_003216</name>
</gene>
<protein>
    <submittedName>
        <fullName evidence="2">Flagellar basal body-associated protein FliL</fullName>
    </submittedName>
</protein>
<evidence type="ECO:0000313" key="3">
    <source>
        <dbReference type="Proteomes" id="UP001519342"/>
    </source>
</evidence>
<sequence length="37" mass="4219">MNRNKSKHKNMTRIVCLIIALGMILSAFASGFLMFFN</sequence>
<organism evidence="2 3">
    <name type="scientific">Sedimentibacter acidaminivorans</name>
    <dbReference type="NCBI Taxonomy" id="913099"/>
    <lineage>
        <taxon>Bacteria</taxon>
        <taxon>Bacillati</taxon>
        <taxon>Bacillota</taxon>
        <taxon>Tissierellia</taxon>
        <taxon>Sedimentibacter</taxon>
    </lineage>
</organism>
<keyword evidence="2" id="KW-0282">Flagellum</keyword>
<keyword evidence="2" id="KW-0966">Cell projection</keyword>
<keyword evidence="1" id="KW-0472">Membrane</keyword>
<evidence type="ECO:0000256" key="1">
    <source>
        <dbReference type="SAM" id="Phobius"/>
    </source>
</evidence>
<keyword evidence="1" id="KW-0812">Transmembrane</keyword>
<dbReference type="EMBL" id="JAGGKS010000012">
    <property type="protein sequence ID" value="MBP1927319.1"/>
    <property type="molecule type" value="Genomic_DNA"/>
</dbReference>
<proteinExistence type="predicted"/>